<evidence type="ECO:0000259" key="1">
    <source>
        <dbReference type="PROSITE" id="PS50181"/>
    </source>
</evidence>
<feature type="domain" description="F-box" evidence="1">
    <location>
        <begin position="3"/>
        <end position="48"/>
    </location>
</feature>
<dbReference type="Gene3D" id="3.80.10.10">
    <property type="entry name" value="Ribonuclease Inhibitor"/>
    <property type="match status" value="1"/>
</dbReference>
<evidence type="ECO:0000313" key="3">
    <source>
        <dbReference type="Proteomes" id="UP000070544"/>
    </source>
</evidence>
<dbReference type="Pfam" id="PF12937">
    <property type="entry name" value="F-box-like"/>
    <property type="match status" value="1"/>
</dbReference>
<dbReference type="AlphaFoldDB" id="A0A139AGC0"/>
<keyword evidence="3" id="KW-1185">Reference proteome</keyword>
<dbReference type="EMBL" id="KQ965759">
    <property type="protein sequence ID" value="KXS15800.1"/>
    <property type="molecule type" value="Genomic_DNA"/>
</dbReference>
<organism evidence="2 3">
    <name type="scientific">Gonapodya prolifera (strain JEL478)</name>
    <name type="common">Monoblepharis prolifera</name>
    <dbReference type="NCBI Taxonomy" id="1344416"/>
    <lineage>
        <taxon>Eukaryota</taxon>
        <taxon>Fungi</taxon>
        <taxon>Fungi incertae sedis</taxon>
        <taxon>Chytridiomycota</taxon>
        <taxon>Chytridiomycota incertae sedis</taxon>
        <taxon>Monoblepharidomycetes</taxon>
        <taxon>Monoblepharidales</taxon>
        <taxon>Gonapodyaceae</taxon>
        <taxon>Gonapodya</taxon>
    </lineage>
</organism>
<reference evidence="2 3" key="1">
    <citation type="journal article" date="2015" name="Genome Biol. Evol.">
        <title>Phylogenomic analyses indicate that early fungi evolved digesting cell walls of algal ancestors of land plants.</title>
        <authorList>
            <person name="Chang Y."/>
            <person name="Wang S."/>
            <person name="Sekimoto S."/>
            <person name="Aerts A.L."/>
            <person name="Choi C."/>
            <person name="Clum A."/>
            <person name="LaButti K.M."/>
            <person name="Lindquist E.A."/>
            <person name="Yee Ngan C."/>
            <person name="Ohm R.A."/>
            <person name="Salamov A.A."/>
            <person name="Grigoriev I.V."/>
            <person name="Spatafora J.W."/>
            <person name="Berbee M.L."/>
        </authorList>
    </citation>
    <scope>NUCLEOTIDE SEQUENCE [LARGE SCALE GENOMIC DNA]</scope>
    <source>
        <strain evidence="2 3">JEL478</strain>
    </source>
</reference>
<protein>
    <recommendedName>
        <fullName evidence="1">F-box domain-containing protein</fullName>
    </recommendedName>
</protein>
<evidence type="ECO:0000313" key="2">
    <source>
        <dbReference type="EMBL" id="KXS15800.1"/>
    </source>
</evidence>
<proteinExistence type="predicted"/>
<dbReference type="Proteomes" id="UP000070544">
    <property type="component" value="Unassembled WGS sequence"/>
</dbReference>
<accession>A0A139AGC0</accession>
<name>A0A139AGC0_GONPJ</name>
<dbReference type="PROSITE" id="PS50181">
    <property type="entry name" value="FBOX"/>
    <property type="match status" value="1"/>
</dbReference>
<dbReference type="InterPro" id="IPR032675">
    <property type="entry name" value="LRR_dom_sf"/>
</dbReference>
<dbReference type="OrthoDB" id="550575at2759"/>
<dbReference type="InterPro" id="IPR001810">
    <property type="entry name" value="F-box_dom"/>
</dbReference>
<dbReference type="SUPFAM" id="SSF81383">
    <property type="entry name" value="F-box domain"/>
    <property type="match status" value="1"/>
</dbReference>
<dbReference type="InterPro" id="IPR036047">
    <property type="entry name" value="F-box-like_dom_sf"/>
</dbReference>
<dbReference type="Gene3D" id="1.20.1280.50">
    <property type="match status" value="1"/>
</dbReference>
<gene>
    <name evidence="2" type="ORF">M427DRAFT_155092</name>
</gene>
<sequence>MAAGSATVLPNELIAKIVGSLPPRDLVSCMRVSRTVANIAAPLLYGTLKFPQDRTDAYPAHFENESCTVLPYATFIRKLHILKPKPSRLLMEFVRSYGHQIEEILVDKDGMAGWAAFPMMGNDPQWRIEILKHTPNLQTFQMIDCWWLHDLDVVSCLSSSTSLLHLTRLHVQGAGLSVTEIHSILVARATASGSVGITDLGMDLRFSDPWPKADLLASGLEGKVAHLKALHIRVSFSHHAALSDSGLLPLLQKCTNLRSFFLDNADTADLAGEPWSVDVDTRPASGDATTETLGLVGTLATRCALLRRIHLVGWRFTGDEFALFNNHNAPGLPNVAIGGTVQYPLSADVKDRVVAALGDRVHFFPSADELRNAKAEAKVSVRNGMLHISFG</sequence>